<evidence type="ECO:0000256" key="1">
    <source>
        <dbReference type="ARBA" id="ARBA00005952"/>
    </source>
</evidence>
<dbReference type="Proteomes" id="UP001281024">
    <property type="component" value="Unassembled WGS sequence"/>
</dbReference>
<protein>
    <recommendedName>
        <fullName evidence="6">Transcription antitermination protein NusB</fullName>
    </recommendedName>
    <alternativeName>
        <fullName evidence="6">Antitermination factor NusB</fullName>
    </alternativeName>
</protein>
<dbReference type="Proteomes" id="UP000294726">
    <property type="component" value="Chromosome"/>
</dbReference>
<keyword evidence="2 6" id="KW-0889">Transcription antitermination</keyword>
<name>A0A483B861_OENOE</name>
<dbReference type="GO" id="GO:0003723">
    <property type="term" value="F:RNA binding"/>
    <property type="evidence" value="ECO:0007669"/>
    <property type="project" value="UniProtKB-UniRule"/>
</dbReference>
<dbReference type="Gene3D" id="1.10.940.10">
    <property type="entry name" value="NusB-like"/>
    <property type="match status" value="1"/>
</dbReference>
<dbReference type="PANTHER" id="PTHR11078:SF3">
    <property type="entry name" value="ANTITERMINATION NUSB DOMAIN-CONTAINING PROTEIN"/>
    <property type="match status" value="1"/>
</dbReference>
<dbReference type="NCBIfam" id="TIGR01951">
    <property type="entry name" value="nusB"/>
    <property type="match status" value="1"/>
</dbReference>
<reference evidence="8" key="3">
    <citation type="submission" date="2019-10" db="EMBL/GenBank/DDBJ databases">
        <title>Malate fermentation in French cider.</title>
        <authorList>
            <person name="Cousin F.J."/>
            <person name="Medina Fernandez S."/>
            <person name="Misery B."/>
            <person name="Laplace J.-M."/>
            <person name="Cretenet M."/>
        </authorList>
    </citation>
    <scope>NUCLEOTIDE SEQUENCE</scope>
    <source>
        <strain evidence="8">UCMA15129</strain>
    </source>
</reference>
<reference evidence="9 11" key="1">
    <citation type="journal article" date="2016" name="BMC Genomics">
        <title>Consensus pan-genome assembly of the specialised wine bacterium Oenococcus oeni.</title>
        <authorList>
            <person name="Sternes P.R."/>
            <person name="Borneman A.R."/>
        </authorList>
    </citation>
    <scope>NUCLEOTIDE SEQUENCE [LARGE SCALE GENOMIC DNA]</scope>
    <source>
        <strain evidence="9 11">AWRIB661</strain>
    </source>
</reference>
<dbReference type="InterPro" id="IPR011605">
    <property type="entry name" value="NusB_fam"/>
</dbReference>
<dbReference type="HAMAP" id="MF_00073">
    <property type="entry name" value="NusB"/>
    <property type="match status" value="1"/>
</dbReference>
<dbReference type="SUPFAM" id="SSF48013">
    <property type="entry name" value="NusB-like"/>
    <property type="match status" value="1"/>
</dbReference>
<dbReference type="AlphaFoldDB" id="A0A483B861"/>
<dbReference type="Pfam" id="PF01029">
    <property type="entry name" value="NusB"/>
    <property type="match status" value="1"/>
</dbReference>
<evidence type="ECO:0000313" key="11">
    <source>
        <dbReference type="Proteomes" id="UP000181728"/>
    </source>
</evidence>
<organism evidence="8 13">
    <name type="scientific">Oenococcus oeni</name>
    <name type="common">Leuconostoc oenos</name>
    <dbReference type="NCBI Taxonomy" id="1247"/>
    <lineage>
        <taxon>Bacteria</taxon>
        <taxon>Bacillati</taxon>
        <taxon>Bacillota</taxon>
        <taxon>Bacilli</taxon>
        <taxon>Lactobacillales</taxon>
        <taxon>Lactobacillaceae</taxon>
        <taxon>Oenococcus</taxon>
    </lineage>
</organism>
<dbReference type="InterPro" id="IPR035926">
    <property type="entry name" value="NusB-like_sf"/>
</dbReference>
<dbReference type="Proteomes" id="UP000181728">
    <property type="component" value="Unassembled WGS sequence"/>
</dbReference>
<dbReference type="EMBL" id="LR031358">
    <property type="protein sequence ID" value="VDB98487.1"/>
    <property type="molecule type" value="Genomic_DNA"/>
</dbReference>
<evidence type="ECO:0000313" key="10">
    <source>
        <dbReference type="EMBL" id="VDB98487.1"/>
    </source>
</evidence>
<evidence type="ECO:0000313" key="9">
    <source>
        <dbReference type="EMBL" id="OIM21010.1"/>
    </source>
</evidence>
<dbReference type="InterPro" id="IPR006027">
    <property type="entry name" value="NusB_RsmB_TIM44"/>
</dbReference>
<keyword evidence="5 6" id="KW-0804">Transcription</keyword>
<dbReference type="OMA" id="DRMPVVD"/>
<proteinExistence type="inferred from homology"/>
<evidence type="ECO:0000256" key="3">
    <source>
        <dbReference type="ARBA" id="ARBA00022884"/>
    </source>
</evidence>
<evidence type="ECO:0000313" key="12">
    <source>
        <dbReference type="Proteomes" id="UP000294726"/>
    </source>
</evidence>
<comment type="function">
    <text evidence="6">Involved in transcription antitermination. Required for transcription of ribosomal RNA (rRNA) genes. Binds specifically to the boxA antiterminator sequence of the ribosomal RNA (rrn) operons.</text>
</comment>
<keyword evidence="4 6" id="KW-0805">Transcription regulation</keyword>
<gene>
    <name evidence="6 8" type="primary">nusB</name>
    <name evidence="9" type="ORF">ATX59_06105</name>
    <name evidence="8" type="ORF">GA838_06525</name>
    <name evidence="10" type="ORF">OENI_1252</name>
</gene>
<dbReference type="GO" id="GO:0006353">
    <property type="term" value="P:DNA-templated transcription termination"/>
    <property type="evidence" value="ECO:0007669"/>
    <property type="project" value="UniProtKB-UniRule"/>
</dbReference>
<evidence type="ECO:0000259" key="7">
    <source>
        <dbReference type="Pfam" id="PF01029"/>
    </source>
</evidence>
<evidence type="ECO:0000256" key="6">
    <source>
        <dbReference type="HAMAP-Rule" id="MF_00073"/>
    </source>
</evidence>
<dbReference type="RefSeq" id="WP_002816992.1">
    <property type="nucleotide sequence ID" value="NZ_CP014324.1"/>
</dbReference>
<comment type="similarity">
    <text evidence="1 6">Belongs to the NusB family.</text>
</comment>
<keyword evidence="3 6" id="KW-0694">RNA-binding</keyword>
<accession>A0A483B861</accession>
<dbReference type="GO" id="GO:0005829">
    <property type="term" value="C:cytosol"/>
    <property type="evidence" value="ECO:0007669"/>
    <property type="project" value="TreeGrafter"/>
</dbReference>
<dbReference type="GO" id="GO:0031564">
    <property type="term" value="P:transcription antitermination"/>
    <property type="evidence" value="ECO:0007669"/>
    <property type="project" value="UniProtKB-KW"/>
</dbReference>
<evidence type="ECO:0000313" key="8">
    <source>
        <dbReference type="EMBL" id="MDV7715412.1"/>
    </source>
</evidence>
<dbReference type="EMBL" id="MLOK01000045">
    <property type="protein sequence ID" value="OIM21010.1"/>
    <property type="molecule type" value="Genomic_DNA"/>
</dbReference>
<evidence type="ECO:0000256" key="2">
    <source>
        <dbReference type="ARBA" id="ARBA00022814"/>
    </source>
</evidence>
<feature type="domain" description="NusB/RsmB/TIM44" evidence="7">
    <location>
        <begin position="7"/>
        <end position="128"/>
    </location>
</feature>
<dbReference type="PANTHER" id="PTHR11078">
    <property type="entry name" value="N UTILIZATION SUBSTANCE PROTEIN B-RELATED"/>
    <property type="match status" value="1"/>
</dbReference>
<dbReference type="EMBL" id="WERV01000004">
    <property type="protein sequence ID" value="MDV7715412.1"/>
    <property type="molecule type" value="Genomic_DNA"/>
</dbReference>
<sequence length="130" mass="14888">MSLSRQQIRELSFQAIFALEINSDQDKALLKKVLFKQNTIDDYFNELVDGVFAVHKELEEKYKPYLKDNWSLERISKTADIAMQIGLFELTSRIDIPKKVSLDQATELAKNFGDESDGKFVNGVLAHFVS</sequence>
<reference evidence="10 12" key="2">
    <citation type="submission" date="2018-08" db="EMBL/GenBank/DDBJ databases">
        <authorList>
            <person name="Lorentzen P. G. S. M."/>
        </authorList>
    </citation>
    <scope>NUCLEOTIDE SEQUENCE [LARGE SCALE GENOMIC DNA]</scope>
    <source>
        <strain evidence="10 12">CRBO_1381</strain>
    </source>
</reference>
<evidence type="ECO:0000256" key="4">
    <source>
        <dbReference type="ARBA" id="ARBA00023015"/>
    </source>
</evidence>
<evidence type="ECO:0000313" key="13">
    <source>
        <dbReference type="Proteomes" id="UP001281024"/>
    </source>
</evidence>
<dbReference type="GeneID" id="75065658"/>
<evidence type="ECO:0000256" key="5">
    <source>
        <dbReference type="ARBA" id="ARBA00023163"/>
    </source>
</evidence>